<dbReference type="Proteomes" id="UP000235965">
    <property type="component" value="Unassembled WGS sequence"/>
</dbReference>
<keyword evidence="2" id="KW-1185">Reference proteome</keyword>
<accession>A0A2J7QNX2</accession>
<sequence length="167" mass="19277">MCSCSNVGTALQEYLDTFDSEFMCSCSNVGTALQEYLDTFDSEFMCSCSDVGTALLEYLDTFPSELLYQGKEPSSLTDRGQETINYTLCSTGLVSEVYGWRVSLESLLLDQRHIHFSHVEKQEQMVNYRDLQTTRLLNFLNLTTGRRFWGSYHRMTFHSHCSWQDCM</sequence>
<protein>
    <submittedName>
        <fullName evidence="1">Uncharacterized protein</fullName>
    </submittedName>
</protein>
<dbReference type="AlphaFoldDB" id="A0A2J7QNX2"/>
<organism evidence="1 2">
    <name type="scientific">Cryptotermes secundus</name>
    <dbReference type="NCBI Taxonomy" id="105785"/>
    <lineage>
        <taxon>Eukaryota</taxon>
        <taxon>Metazoa</taxon>
        <taxon>Ecdysozoa</taxon>
        <taxon>Arthropoda</taxon>
        <taxon>Hexapoda</taxon>
        <taxon>Insecta</taxon>
        <taxon>Pterygota</taxon>
        <taxon>Neoptera</taxon>
        <taxon>Polyneoptera</taxon>
        <taxon>Dictyoptera</taxon>
        <taxon>Blattodea</taxon>
        <taxon>Blattoidea</taxon>
        <taxon>Termitoidae</taxon>
        <taxon>Kalotermitidae</taxon>
        <taxon>Cryptotermitinae</taxon>
        <taxon>Cryptotermes</taxon>
    </lineage>
</organism>
<comment type="caution">
    <text evidence="1">The sequence shown here is derived from an EMBL/GenBank/DDBJ whole genome shotgun (WGS) entry which is preliminary data.</text>
</comment>
<name>A0A2J7QNX2_9NEOP</name>
<dbReference type="InParanoid" id="A0A2J7QNX2"/>
<evidence type="ECO:0000313" key="2">
    <source>
        <dbReference type="Proteomes" id="UP000235965"/>
    </source>
</evidence>
<gene>
    <name evidence="1" type="ORF">B7P43_G18388</name>
</gene>
<dbReference type="EMBL" id="NEVH01012220">
    <property type="protein sequence ID" value="PNF30281.1"/>
    <property type="molecule type" value="Genomic_DNA"/>
</dbReference>
<reference evidence="1 2" key="1">
    <citation type="submission" date="2017-12" db="EMBL/GenBank/DDBJ databases">
        <title>Hemimetabolous genomes reveal molecular basis of termite eusociality.</title>
        <authorList>
            <person name="Harrison M.C."/>
            <person name="Jongepier E."/>
            <person name="Robertson H.M."/>
            <person name="Arning N."/>
            <person name="Bitard-Feildel T."/>
            <person name="Chao H."/>
            <person name="Childers C.P."/>
            <person name="Dinh H."/>
            <person name="Doddapaneni H."/>
            <person name="Dugan S."/>
            <person name="Gowin J."/>
            <person name="Greiner C."/>
            <person name="Han Y."/>
            <person name="Hu H."/>
            <person name="Hughes D.S.T."/>
            <person name="Huylmans A.-K."/>
            <person name="Kemena C."/>
            <person name="Kremer L.P.M."/>
            <person name="Lee S.L."/>
            <person name="Lopez-Ezquerra A."/>
            <person name="Mallet L."/>
            <person name="Monroy-Kuhn J.M."/>
            <person name="Moser A."/>
            <person name="Murali S.C."/>
            <person name="Muzny D.M."/>
            <person name="Otani S."/>
            <person name="Piulachs M.-D."/>
            <person name="Poelchau M."/>
            <person name="Qu J."/>
            <person name="Schaub F."/>
            <person name="Wada-Katsumata A."/>
            <person name="Worley K.C."/>
            <person name="Xie Q."/>
            <person name="Ylla G."/>
            <person name="Poulsen M."/>
            <person name="Gibbs R.A."/>
            <person name="Schal C."/>
            <person name="Richards S."/>
            <person name="Belles X."/>
            <person name="Korb J."/>
            <person name="Bornberg-Bauer E."/>
        </authorList>
    </citation>
    <scope>NUCLEOTIDE SEQUENCE [LARGE SCALE GENOMIC DNA]</scope>
    <source>
        <tissue evidence="1">Whole body</tissue>
    </source>
</reference>
<evidence type="ECO:0000313" key="1">
    <source>
        <dbReference type="EMBL" id="PNF30281.1"/>
    </source>
</evidence>
<proteinExistence type="predicted"/>